<sequence>MIGDILLHLPLYNYTSFLDSFGPVREELESLDILIANQESIPAGAEFGLSGYPNFASPSHIVGDLKEVGVDLISMANNHTLDQKEAGVLSAINHMKSYNMPYVGAYESLEDRKTDRIIQVDNIDFGFLSYTYGTNSHETPEGKDYLVNLINSKQIAEDIRALKQKVDIVVVSMHWGTEYEIKPNDNQKQLAKMIADAGADIIFGHHPHVIQPYEVITTSSGHQAHVFYSLGNFFSAQKMENTDVGGIGKLEILKKSINGKEVLSIENPSFVSTAVVKGEPFTVNLLVNVEKQIGKTDKWVQQHVFGE</sequence>
<evidence type="ECO:0000313" key="3">
    <source>
        <dbReference type="EMBL" id="TQR20091.1"/>
    </source>
</evidence>
<organism evidence="3 4">
    <name type="scientific">Psychrobacillus vulpis</name>
    <dbReference type="NCBI Taxonomy" id="2325572"/>
    <lineage>
        <taxon>Bacteria</taxon>
        <taxon>Bacillati</taxon>
        <taxon>Bacillota</taxon>
        <taxon>Bacilli</taxon>
        <taxon>Bacillales</taxon>
        <taxon>Bacillaceae</taxon>
        <taxon>Psychrobacillus</taxon>
    </lineage>
</organism>
<dbReference type="SMART" id="SM00854">
    <property type="entry name" value="PGA_cap"/>
    <property type="match status" value="1"/>
</dbReference>
<keyword evidence="4" id="KW-1185">Reference proteome</keyword>
<dbReference type="InterPro" id="IPR029052">
    <property type="entry name" value="Metallo-depent_PP-like"/>
</dbReference>
<evidence type="ECO:0000259" key="2">
    <source>
        <dbReference type="SMART" id="SM00854"/>
    </source>
</evidence>
<dbReference type="AlphaFoldDB" id="A0A544TRL8"/>
<comment type="caution">
    <text evidence="3">The sequence shown here is derived from an EMBL/GenBank/DDBJ whole genome shotgun (WGS) entry which is preliminary data.</text>
</comment>
<comment type="similarity">
    <text evidence="1">Belongs to the CapA family.</text>
</comment>
<dbReference type="InterPro" id="IPR019079">
    <property type="entry name" value="Capsule_synth_CapA"/>
</dbReference>
<reference evidence="3 4" key="1">
    <citation type="submission" date="2019-06" db="EMBL/GenBank/DDBJ databases">
        <title>Psychrobacillus vulpis sp. nov., a new species isolated from feces of a red fox that inhabits in The Tablas de Daimiel Natural Park, Albacete, Spain.</title>
        <authorList>
            <person name="Rodriguez M."/>
            <person name="Reina J.C."/>
            <person name="Bejar V."/>
            <person name="Llamas I."/>
        </authorList>
    </citation>
    <scope>NUCLEOTIDE SEQUENCE [LARGE SCALE GENOMIC DNA]</scope>
    <source>
        <strain evidence="3 4">Z8</strain>
    </source>
</reference>
<proteinExistence type="inferred from homology"/>
<evidence type="ECO:0000313" key="4">
    <source>
        <dbReference type="Proteomes" id="UP000316626"/>
    </source>
</evidence>
<dbReference type="PANTHER" id="PTHR33393:SF12">
    <property type="entry name" value="CAPSULE BIOSYNTHESIS PROTEIN CAPA"/>
    <property type="match status" value="1"/>
</dbReference>
<accession>A0A544TRL8</accession>
<name>A0A544TRL8_9BACI</name>
<dbReference type="Pfam" id="PF09587">
    <property type="entry name" value="PGA_cap"/>
    <property type="match status" value="1"/>
</dbReference>
<protein>
    <submittedName>
        <fullName evidence="3">CapA family protein</fullName>
    </submittedName>
</protein>
<dbReference type="InterPro" id="IPR052169">
    <property type="entry name" value="CW_Biosynth-Accessory"/>
</dbReference>
<feature type="domain" description="Capsule synthesis protein CapA" evidence="2">
    <location>
        <begin position="1"/>
        <end position="237"/>
    </location>
</feature>
<dbReference type="RefSeq" id="WP_142642334.1">
    <property type="nucleotide sequence ID" value="NZ_VDGI01000008.1"/>
</dbReference>
<dbReference type="EMBL" id="VDGI01000008">
    <property type="protein sequence ID" value="TQR20091.1"/>
    <property type="molecule type" value="Genomic_DNA"/>
</dbReference>
<dbReference type="Gene3D" id="3.60.21.10">
    <property type="match status" value="1"/>
</dbReference>
<evidence type="ECO:0000256" key="1">
    <source>
        <dbReference type="ARBA" id="ARBA00005662"/>
    </source>
</evidence>
<dbReference type="PANTHER" id="PTHR33393">
    <property type="entry name" value="POLYGLUTAMINE SYNTHESIS ACCESSORY PROTEIN RV0574C-RELATED"/>
    <property type="match status" value="1"/>
</dbReference>
<dbReference type="CDD" id="cd07381">
    <property type="entry name" value="MPP_CapA"/>
    <property type="match status" value="1"/>
</dbReference>
<dbReference type="SUPFAM" id="SSF56300">
    <property type="entry name" value="Metallo-dependent phosphatases"/>
    <property type="match status" value="1"/>
</dbReference>
<gene>
    <name evidence="3" type="ORF">FG384_09350</name>
</gene>
<dbReference type="Proteomes" id="UP000316626">
    <property type="component" value="Unassembled WGS sequence"/>
</dbReference>
<dbReference type="OrthoDB" id="9810906at2"/>